<keyword evidence="1 8" id="KW-0479">Metal-binding</keyword>
<dbReference type="InterPro" id="IPR012724">
    <property type="entry name" value="DnaJ"/>
</dbReference>
<evidence type="ECO:0000313" key="13">
    <source>
        <dbReference type="Proteomes" id="UP000179264"/>
    </source>
</evidence>
<dbReference type="Gene3D" id="1.10.287.110">
    <property type="entry name" value="DnaJ domain"/>
    <property type="match status" value="1"/>
</dbReference>
<comment type="subcellular location">
    <subcellularLocation>
        <location evidence="8">Cytoplasm</location>
    </subcellularLocation>
</comment>
<dbReference type="InterPro" id="IPR008971">
    <property type="entry name" value="HSP40/DnaJ_pept-bd"/>
</dbReference>
<dbReference type="Proteomes" id="UP000179264">
    <property type="component" value="Unassembled WGS sequence"/>
</dbReference>
<evidence type="ECO:0000256" key="1">
    <source>
        <dbReference type="ARBA" id="ARBA00022723"/>
    </source>
</evidence>
<keyword evidence="8" id="KW-0346">Stress response</keyword>
<dbReference type="SUPFAM" id="SSF57938">
    <property type="entry name" value="DnaJ/Hsp40 cysteine-rich domain"/>
    <property type="match status" value="1"/>
</dbReference>
<evidence type="ECO:0000256" key="2">
    <source>
        <dbReference type="ARBA" id="ARBA00022737"/>
    </source>
</evidence>
<dbReference type="InterPro" id="IPR001305">
    <property type="entry name" value="HSP_DnaJ_Cys-rich_dom"/>
</dbReference>
<dbReference type="Pfam" id="PF00684">
    <property type="entry name" value="DnaJ_CXXCXGXG"/>
    <property type="match status" value="1"/>
</dbReference>
<comment type="domain">
    <text evidence="8">The J domain is necessary and sufficient to stimulate DnaK ATPase activity. Zinc center 1 plays an important role in the autonomous, DnaK-independent chaperone activity of DnaJ. Zinc center 2 is essential for interaction with DnaK and for DnaJ activity.</text>
</comment>
<dbReference type="SUPFAM" id="SSF49493">
    <property type="entry name" value="HSP40/DnaJ peptide-binding domain"/>
    <property type="match status" value="2"/>
</dbReference>
<dbReference type="SMART" id="SM00271">
    <property type="entry name" value="DnaJ"/>
    <property type="match status" value="1"/>
</dbReference>
<keyword evidence="4 8" id="KW-0862">Zinc</keyword>
<evidence type="ECO:0000313" key="12">
    <source>
        <dbReference type="EMBL" id="OHA92906.1"/>
    </source>
</evidence>
<comment type="cofactor">
    <cofactor evidence="8">
        <name>Zn(2+)</name>
        <dbReference type="ChEBI" id="CHEBI:29105"/>
    </cofactor>
    <text evidence="8">Binds 2 Zn(2+) ions per monomer.</text>
</comment>
<dbReference type="GO" id="GO:0051082">
    <property type="term" value="F:unfolded protein binding"/>
    <property type="evidence" value="ECO:0007669"/>
    <property type="project" value="UniProtKB-UniRule"/>
</dbReference>
<feature type="binding site" evidence="8">
    <location>
        <position position="214"/>
    </location>
    <ligand>
        <name>Zn(2+)</name>
        <dbReference type="ChEBI" id="CHEBI:29105"/>
        <label>1</label>
    </ligand>
</feature>
<dbReference type="GO" id="GO:0005524">
    <property type="term" value="F:ATP binding"/>
    <property type="evidence" value="ECO:0007669"/>
    <property type="project" value="InterPro"/>
</dbReference>
<dbReference type="InterPro" id="IPR001623">
    <property type="entry name" value="DnaJ_domain"/>
</dbReference>
<keyword evidence="5 8" id="KW-0143">Chaperone</keyword>
<dbReference type="GO" id="GO:0005737">
    <property type="term" value="C:cytoplasm"/>
    <property type="evidence" value="ECO:0007669"/>
    <property type="project" value="UniProtKB-SubCell"/>
</dbReference>
<dbReference type="InterPro" id="IPR036869">
    <property type="entry name" value="J_dom_sf"/>
</dbReference>
<feature type="domain" description="CR-type" evidence="11">
    <location>
        <begin position="144"/>
        <end position="226"/>
    </location>
</feature>
<dbReference type="PRINTS" id="PR00625">
    <property type="entry name" value="JDOMAIN"/>
</dbReference>
<name>A0A1G2T6L2_9BACT</name>
<dbReference type="Pfam" id="PF00226">
    <property type="entry name" value="DnaJ"/>
    <property type="match status" value="1"/>
</dbReference>
<evidence type="ECO:0000256" key="5">
    <source>
        <dbReference type="ARBA" id="ARBA00023186"/>
    </source>
</evidence>
<dbReference type="GO" id="GO:0009408">
    <property type="term" value="P:response to heat"/>
    <property type="evidence" value="ECO:0007669"/>
    <property type="project" value="InterPro"/>
</dbReference>
<dbReference type="HAMAP" id="MF_01152">
    <property type="entry name" value="DnaJ"/>
    <property type="match status" value="1"/>
</dbReference>
<proteinExistence type="inferred from homology"/>
<sequence>MNKDYYEILGINKKAPKEEIKKAFRTLAHKYHPDKKTGDDAKFKEINEAYSVLSDDKKRAEYDSYGQTFSGAGGGQSGGFGGGQGFGDFDFSQFTQGGQGGGFEFDLGDIFGNVFGGGNRRTQAKRGRDISVDIELSFEESVFGVERIVLLNKVSKCDTCGGSGAEKGSELVRCDTCNGKGQIREVKRTFFGQFEQASTCDVCRGTGKVPKVRCPTCGGKGILKKETEVKIKIPAGIDNGEMMRLTGAGEAIAGGTAGDLYIKIYVKKHPTFRKDGSNLVMDLNVRLTDAILGGEQNINTLDGAIKIKIPEGVTHGEILRIKGKGVPNDRGHRGDILIKLHIGIPKKLSKEAKRIVEELKKEGI</sequence>
<dbReference type="PROSITE" id="PS00636">
    <property type="entry name" value="DNAJ_1"/>
    <property type="match status" value="1"/>
</dbReference>
<keyword evidence="8" id="KW-0235">DNA replication</keyword>
<feature type="repeat" description="CXXCXGXG motif" evidence="8">
    <location>
        <begin position="157"/>
        <end position="164"/>
    </location>
</feature>
<evidence type="ECO:0000256" key="6">
    <source>
        <dbReference type="ARBA" id="ARBA00061004"/>
    </source>
</evidence>
<feature type="repeat" description="CXXCXGXG motif" evidence="8">
    <location>
        <begin position="174"/>
        <end position="181"/>
    </location>
</feature>
<evidence type="ECO:0000256" key="3">
    <source>
        <dbReference type="ARBA" id="ARBA00022771"/>
    </source>
</evidence>
<feature type="repeat" description="CXXCXGXG motif" evidence="8">
    <location>
        <begin position="214"/>
        <end position="221"/>
    </location>
</feature>
<evidence type="ECO:0000256" key="7">
    <source>
        <dbReference type="ARBA" id="ARBA00067609"/>
    </source>
</evidence>
<reference evidence="12 13" key="1">
    <citation type="journal article" date="2016" name="Nat. Commun.">
        <title>Thousands of microbial genomes shed light on interconnected biogeochemical processes in an aquifer system.</title>
        <authorList>
            <person name="Anantharaman K."/>
            <person name="Brown C.T."/>
            <person name="Hug L.A."/>
            <person name="Sharon I."/>
            <person name="Castelle C.J."/>
            <person name="Probst A.J."/>
            <person name="Thomas B.C."/>
            <person name="Singh A."/>
            <person name="Wilkins M.J."/>
            <person name="Karaoz U."/>
            <person name="Brodie E.L."/>
            <person name="Williams K.H."/>
            <person name="Hubbard S.S."/>
            <person name="Banfield J.F."/>
        </authorList>
    </citation>
    <scope>NUCLEOTIDE SEQUENCE [LARGE SCALE GENOMIC DNA]</scope>
</reference>
<dbReference type="PANTHER" id="PTHR43096:SF10">
    <property type="entry name" value="CHAPERONE PROTEIN DNAJ A6, CHLOROPLASTIC"/>
    <property type="match status" value="1"/>
</dbReference>
<dbReference type="PROSITE" id="PS51188">
    <property type="entry name" value="ZF_CR"/>
    <property type="match status" value="1"/>
</dbReference>
<dbReference type="InterPro" id="IPR018253">
    <property type="entry name" value="DnaJ_domain_CS"/>
</dbReference>
<feature type="binding site" evidence="8">
    <location>
        <position position="203"/>
    </location>
    <ligand>
        <name>Zn(2+)</name>
        <dbReference type="ChEBI" id="CHEBI:29105"/>
        <label>2</label>
    </ligand>
</feature>
<evidence type="ECO:0000259" key="11">
    <source>
        <dbReference type="PROSITE" id="PS51188"/>
    </source>
</evidence>
<feature type="domain" description="J" evidence="10">
    <location>
        <begin position="4"/>
        <end position="66"/>
    </location>
</feature>
<dbReference type="PROSITE" id="PS50076">
    <property type="entry name" value="DNAJ_2"/>
    <property type="match status" value="1"/>
</dbReference>
<dbReference type="NCBIfam" id="NF008035">
    <property type="entry name" value="PRK10767.1"/>
    <property type="match status" value="1"/>
</dbReference>
<dbReference type="Gene3D" id="2.60.260.20">
    <property type="entry name" value="Urease metallochaperone UreE, N-terminal domain"/>
    <property type="match status" value="2"/>
</dbReference>
<accession>A0A1G2T6L2</accession>
<feature type="repeat" description="CXXCXGXG motif" evidence="8">
    <location>
        <begin position="200"/>
        <end position="207"/>
    </location>
</feature>
<dbReference type="FunFam" id="2.60.260.20:FF:000005">
    <property type="entry name" value="Chaperone protein dnaJ 1, mitochondrial"/>
    <property type="match status" value="1"/>
</dbReference>
<dbReference type="CDD" id="cd10747">
    <property type="entry name" value="DnaJ_C"/>
    <property type="match status" value="1"/>
</dbReference>
<dbReference type="GO" id="GO:0006260">
    <property type="term" value="P:DNA replication"/>
    <property type="evidence" value="ECO:0007669"/>
    <property type="project" value="UniProtKB-KW"/>
</dbReference>
<keyword evidence="2 8" id="KW-0677">Repeat</keyword>
<organism evidence="12 13">
    <name type="scientific">Candidatus Zambryskibacteria bacterium RIFCSPHIGHO2_02_38_10.5</name>
    <dbReference type="NCBI Taxonomy" id="1802742"/>
    <lineage>
        <taxon>Bacteria</taxon>
        <taxon>Candidatus Zambryskiibacteriota</taxon>
    </lineage>
</organism>
<evidence type="ECO:0000256" key="9">
    <source>
        <dbReference type="PROSITE-ProRule" id="PRU00546"/>
    </source>
</evidence>
<dbReference type="InterPro" id="IPR002939">
    <property type="entry name" value="DnaJ_C"/>
</dbReference>
<dbReference type="GO" id="GO:0031072">
    <property type="term" value="F:heat shock protein binding"/>
    <property type="evidence" value="ECO:0007669"/>
    <property type="project" value="InterPro"/>
</dbReference>
<keyword evidence="3 8" id="KW-0863">Zinc-finger</keyword>
<dbReference type="SUPFAM" id="SSF46565">
    <property type="entry name" value="Chaperone J-domain"/>
    <property type="match status" value="1"/>
</dbReference>
<feature type="binding site" evidence="8">
    <location>
        <position position="200"/>
    </location>
    <ligand>
        <name>Zn(2+)</name>
        <dbReference type="ChEBI" id="CHEBI:29105"/>
        <label>2</label>
    </ligand>
</feature>
<feature type="binding site" evidence="8">
    <location>
        <position position="160"/>
    </location>
    <ligand>
        <name>Zn(2+)</name>
        <dbReference type="ChEBI" id="CHEBI:29105"/>
        <label>1</label>
    </ligand>
</feature>
<comment type="caution">
    <text evidence="12">The sequence shown here is derived from an EMBL/GenBank/DDBJ whole genome shotgun (WGS) entry which is preliminary data.</text>
</comment>
<feature type="binding site" evidence="8">
    <location>
        <position position="217"/>
    </location>
    <ligand>
        <name>Zn(2+)</name>
        <dbReference type="ChEBI" id="CHEBI:29105"/>
        <label>1</label>
    </ligand>
</feature>
<comment type="subunit">
    <text evidence="8">Homodimer.</text>
</comment>
<dbReference type="CDD" id="cd10719">
    <property type="entry name" value="DnaJ_zf"/>
    <property type="match status" value="1"/>
</dbReference>
<feature type="binding site" evidence="8">
    <location>
        <position position="157"/>
    </location>
    <ligand>
        <name>Zn(2+)</name>
        <dbReference type="ChEBI" id="CHEBI:29105"/>
        <label>1</label>
    </ligand>
</feature>
<evidence type="ECO:0000256" key="4">
    <source>
        <dbReference type="ARBA" id="ARBA00022833"/>
    </source>
</evidence>
<dbReference type="AlphaFoldDB" id="A0A1G2T6L2"/>
<dbReference type="FunFam" id="2.10.230.10:FF:000002">
    <property type="entry name" value="Molecular chaperone DnaJ"/>
    <property type="match status" value="1"/>
</dbReference>
<feature type="binding site" evidence="8">
    <location>
        <position position="174"/>
    </location>
    <ligand>
        <name>Zn(2+)</name>
        <dbReference type="ChEBI" id="CHEBI:29105"/>
        <label>2</label>
    </ligand>
</feature>
<feature type="binding site" evidence="8">
    <location>
        <position position="177"/>
    </location>
    <ligand>
        <name>Zn(2+)</name>
        <dbReference type="ChEBI" id="CHEBI:29105"/>
        <label>2</label>
    </ligand>
</feature>
<dbReference type="InterPro" id="IPR036410">
    <property type="entry name" value="HSP_DnaJ_Cys-rich_dom_sf"/>
</dbReference>
<keyword evidence="8" id="KW-0963">Cytoplasm</keyword>
<dbReference type="GO" id="GO:0042026">
    <property type="term" value="P:protein refolding"/>
    <property type="evidence" value="ECO:0007669"/>
    <property type="project" value="TreeGrafter"/>
</dbReference>
<evidence type="ECO:0000256" key="8">
    <source>
        <dbReference type="HAMAP-Rule" id="MF_01152"/>
    </source>
</evidence>
<comment type="function">
    <text evidence="8">Participates actively in the response to hyperosmotic and heat shock by preventing the aggregation of stress-denatured proteins and by disaggregating proteins, also in an autonomous, DnaK-independent fashion. Unfolded proteins bind initially to DnaJ; upon interaction with the DnaJ-bound protein, DnaK hydrolyzes its bound ATP, resulting in the formation of a stable complex. GrpE releases ADP from DnaK; ATP binding to DnaK triggers the release of the substrate protein, thus completing the reaction cycle. Several rounds of ATP-dependent interactions between DnaJ, DnaK and GrpE are required for fully efficient folding. Also involved, together with DnaK and GrpE, in the DNA replication of plasmids through activation of initiation proteins.</text>
</comment>
<dbReference type="NCBIfam" id="TIGR02349">
    <property type="entry name" value="DnaJ_bact"/>
    <property type="match status" value="1"/>
</dbReference>
<dbReference type="Gene3D" id="2.10.230.10">
    <property type="entry name" value="Heat shock protein DnaJ, cysteine-rich domain"/>
    <property type="match status" value="1"/>
</dbReference>
<dbReference type="Pfam" id="PF01556">
    <property type="entry name" value="DnaJ_C"/>
    <property type="match status" value="1"/>
</dbReference>
<feature type="zinc finger region" description="CR-type" evidence="9">
    <location>
        <begin position="144"/>
        <end position="226"/>
    </location>
</feature>
<dbReference type="CDD" id="cd06257">
    <property type="entry name" value="DnaJ"/>
    <property type="match status" value="1"/>
</dbReference>
<dbReference type="GO" id="GO:0008270">
    <property type="term" value="F:zinc ion binding"/>
    <property type="evidence" value="ECO:0007669"/>
    <property type="project" value="UniProtKB-UniRule"/>
</dbReference>
<protein>
    <recommendedName>
        <fullName evidence="7 8">Chaperone protein DnaJ</fullName>
    </recommendedName>
</protein>
<evidence type="ECO:0000259" key="10">
    <source>
        <dbReference type="PROSITE" id="PS50076"/>
    </source>
</evidence>
<gene>
    <name evidence="8" type="primary">dnaJ</name>
    <name evidence="12" type="ORF">A2W58_00110</name>
</gene>
<dbReference type="PANTHER" id="PTHR43096">
    <property type="entry name" value="DNAJ HOMOLOG 1, MITOCHONDRIAL-RELATED"/>
    <property type="match status" value="1"/>
</dbReference>
<dbReference type="EMBL" id="MHVL01000032">
    <property type="protein sequence ID" value="OHA92906.1"/>
    <property type="molecule type" value="Genomic_DNA"/>
</dbReference>
<comment type="similarity">
    <text evidence="6 8">Belongs to the DnaJ family.</text>
</comment>